<evidence type="ECO:0000313" key="8">
    <source>
        <dbReference type="Proteomes" id="UP000006671"/>
    </source>
</evidence>
<dbReference type="AlphaFoldDB" id="D2W1A1"/>
<dbReference type="Gene3D" id="1.20.1250.20">
    <property type="entry name" value="MFS general substrate transporter like domains"/>
    <property type="match status" value="1"/>
</dbReference>
<keyword evidence="2" id="KW-0813">Transport</keyword>
<feature type="transmembrane region" description="Helical" evidence="6">
    <location>
        <begin position="269"/>
        <end position="288"/>
    </location>
</feature>
<evidence type="ECO:0000256" key="2">
    <source>
        <dbReference type="ARBA" id="ARBA00022448"/>
    </source>
</evidence>
<dbReference type="InterPro" id="IPR036259">
    <property type="entry name" value="MFS_trans_sf"/>
</dbReference>
<dbReference type="GO" id="GO:0016020">
    <property type="term" value="C:membrane"/>
    <property type="evidence" value="ECO:0007669"/>
    <property type="project" value="UniProtKB-SubCell"/>
</dbReference>
<gene>
    <name evidence="7" type="ORF">NAEGRDRAFT_75144</name>
</gene>
<dbReference type="SUPFAM" id="SSF103473">
    <property type="entry name" value="MFS general substrate transporter"/>
    <property type="match status" value="1"/>
</dbReference>
<dbReference type="PANTHER" id="PTHR23504:SF15">
    <property type="entry name" value="MAJOR FACILITATOR SUPERFAMILY (MFS) PROFILE DOMAIN-CONTAINING PROTEIN"/>
    <property type="match status" value="1"/>
</dbReference>
<dbReference type="KEGG" id="ngr:NAEGRDRAFT_75144"/>
<dbReference type="OrthoDB" id="10262656at2759"/>
<feature type="transmembrane region" description="Helical" evidence="6">
    <location>
        <begin position="157"/>
        <end position="181"/>
    </location>
</feature>
<keyword evidence="5 6" id="KW-0472">Membrane</keyword>
<evidence type="ECO:0000313" key="7">
    <source>
        <dbReference type="EMBL" id="EFC37147.1"/>
    </source>
</evidence>
<evidence type="ECO:0000256" key="4">
    <source>
        <dbReference type="ARBA" id="ARBA00022989"/>
    </source>
</evidence>
<dbReference type="GeneID" id="8856824"/>
<evidence type="ECO:0000256" key="6">
    <source>
        <dbReference type="SAM" id="Phobius"/>
    </source>
</evidence>
<dbReference type="VEuPathDB" id="AmoebaDB:NAEGRDRAFT_75144"/>
<feature type="transmembrane region" description="Helical" evidence="6">
    <location>
        <begin position="244"/>
        <end position="263"/>
    </location>
</feature>
<evidence type="ECO:0000256" key="1">
    <source>
        <dbReference type="ARBA" id="ARBA00004141"/>
    </source>
</evidence>
<dbReference type="PANTHER" id="PTHR23504">
    <property type="entry name" value="MAJOR FACILITATOR SUPERFAMILY DOMAIN-CONTAINING PROTEIN 10"/>
    <property type="match status" value="1"/>
</dbReference>
<comment type="subcellular location">
    <subcellularLocation>
        <location evidence="1">Membrane</location>
        <topology evidence="1">Multi-pass membrane protein</topology>
    </subcellularLocation>
</comment>
<dbReference type="RefSeq" id="XP_002669891.1">
    <property type="nucleotide sequence ID" value="XM_002669845.1"/>
</dbReference>
<evidence type="ECO:0000256" key="5">
    <source>
        <dbReference type="ARBA" id="ARBA00023136"/>
    </source>
</evidence>
<name>D2W1A1_NAEGR</name>
<keyword evidence="8" id="KW-1185">Reference proteome</keyword>
<proteinExistence type="predicted"/>
<accession>D2W1A1</accession>
<feature type="transmembrane region" description="Helical" evidence="6">
    <location>
        <begin position="123"/>
        <end position="145"/>
    </location>
</feature>
<protein>
    <submittedName>
        <fullName evidence="7">Predicted protein</fullName>
    </submittedName>
</protein>
<dbReference type="InParanoid" id="D2W1A1"/>
<dbReference type="EMBL" id="GG738921">
    <property type="protein sequence ID" value="EFC37147.1"/>
    <property type="molecule type" value="Genomic_DNA"/>
</dbReference>
<keyword evidence="4 6" id="KW-1133">Transmembrane helix</keyword>
<reference evidence="7 8" key="1">
    <citation type="journal article" date="2010" name="Cell">
        <title>The genome of Naegleria gruberi illuminates early eukaryotic versatility.</title>
        <authorList>
            <person name="Fritz-Laylin L.K."/>
            <person name="Prochnik S.E."/>
            <person name="Ginger M.L."/>
            <person name="Dacks J.B."/>
            <person name="Carpenter M.L."/>
            <person name="Field M.C."/>
            <person name="Kuo A."/>
            <person name="Paredez A."/>
            <person name="Chapman J."/>
            <person name="Pham J."/>
            <person name="Shu S."/>
            <person name="Neupane R."/>
            <person name="Cipriano M."/>
            <person name="Mancuso J."/>
            <person name="Tu H."/>
            <person name="Salamov A."/>
            <person name="Lindquist E."/>
            <person name="Shapiro H."/>
            <person name="Lucas S."/>
            <person name="Grigoriev I.V."/>
            <person name="Cande W.Z."/>
            <person name="Fulton C."/>
            <person name="Rokhsar D.S."/>
            <person name="Dawson S.C."/>
        </authorList>
    </citation>
    <scope>NUCLEOTIDE SEQUENCE [LARGE SCALE GENOMIC DNA]</scope>
    <source>
        <strain evidence="7 8">NEG-M</strain>
    </source>
</reference>
<evidence type="ECO:0000256" key="3">
    <source>
        <dbReference type="ARBA" id="ARBA00022692"/>
    </source>
</evidence>
<feature type="transmembrane region" description="Helical" evidence="6">
    <location>
        <begin position="85"/>
        <end position="103"/>
    </location>
</feature>
<organism evidence="8">
    <name type="scientific">Naegleria gruberi</name>
    <name type="common">Amoeba</name>
    <dbReference type="NCBI Taxonomy" id="5762"/>
    <lineage>
        <taxon>Eukaryota</taxon>
        <taxon>Discoba</taxon>
        <taxon>Heterolobosea</taxon>
        <taxon>Tetramitia</taxon>
        <taxon>Eutetramitia</taxon>
        <taxon>Vahlkampfiidae</taxon>
        <taxon>Naegleria</taxon>
    </lineage>
</organism>
<dbReference type="Proteomes" id="UP000006671">
    <property type="component" value="Unassembled WGS sequence"/>
</dbReference>
<keyword evidence="3 6" id="KW-0812">Transmembrane</keyword>
<sequence length="307" mass="34823">MVAFVLGCLKLEEANKNTWYYRRFIAKETVDNIDKETSKTKLISPNNELEEEQVQEPIIVKESMLQKFKNKFNNFKSHEMLSSPIPLLTCFLYLMLGSKQILFDECLPLFSVTPKELGGLGLSSYHLGLTGGFLGFIIFMNQAFITPRVIAKFSPLICYRVSLVVDIAFNVIFPEVIWLMVSEHDPIWRHVLFWFVFVFILLLRQVSNGYSFLGTLLITNNSVTRKNSGKLNGTSQSLVSLSRMISPIVGGAIFASSTAVSKFPIDHRTVFYVVGIISVIMFFLSLILKKSINKPKEEVKVNEVAKK</sequence>